<dbReference type="GO" id="GO:0005856">
    <property type="term" value="C:cytoskeleton"/>
    <property type="evidence" value="ECO:0007669"/>
    <property type="project" value="UniProtKB-ARBA"/>
</dbReference>
<dbReference type="InterPro" id="IPR019579">
    <property type="entry name" value="FAM161A/B"/>
</dbReference>
<dbReference type="GO" id="GO:0005929">
    <property type="term" value="C:cilium"/>
    <property type="evidence" value="ECO:0007669"/>
    <property type="project" value="TreeGrafter"/>
</dbReference>
<organism evidence="6">
    <name type="scientific">Echinostoma caproni</name>
    <dbReference type="NCBI Taxonomy" id="27848"/>
    <lineage>
        <taxon>Eukaryota</taxon>
        <taxon>Metazoa</taxon>
        <taxon>Spiralia</taxon>
        <taxon>Lophotrochozoa</taxon>
        <taxon>Platyhelminthes</taxon>
        <taxon>Trematoda</taxon>
        <taxon>Digenea</taxon>
        <taxon>Plagiorchiida</taxon>
        <taxon>Echinostomata</taxon>
        <taxon>Echinostomatoidea</taxon>
        <taxon>Echinostomatidae</taxon>
        <taxon>Echinostoma</taxon>
    </lineage>
</organism>
<feature type="compositionally biased region" description="Polar residues" evidence="3">
    <location>
        <begin position="63"/>
        <end position="74"/>
    </location>
</feature>
<feature type="compositionally biased region" description="Low complexity" evidence="3">
    <location>
        <begin position="312"/>
        <end position="327"/>
    </location>
</feature>
<protein>
    <submittedName>
        <fullName evidence="6">Protein FAM161B</fullName>
    </submittedName>
</protein>
<keyword evidence="2" id="KW-0175">Coiled coil</keyword>
<dbReference type="EMBL" id="UZAN01042995">
    <property type="protein sequence ID" value="VDP77332.1"/>
    <property type="molecule type" value="Genomic_DNA"/>
</dbReference>
<dbReference type="PANTHER" id="PTHR21501:SF1">
    <property type="entry name" value="PROTEIN FAM-161"/>
    <property type="match status" value="1"/>
</dbReference>
<dbReference type="Pfam" id="PF10595">
    <property type="entry name" value="FAM161A_B"/>
    <property type="match status" value="1"/>
</dbReference>
<keyword evidence="5" id="KW-1185">Reference proteome</keyword>
<dbReference type="GO" id="GO:0044782">
    <property type="term" value="P:cilium organization"/>
    <property type="evidence" value="ECO:0007669"/>
    <property type="project" value="TreeGrafter"/>
</dbReference>
<reference evidence="6" key="1">
    <citation type="submission" date="2016-06" db="UniProtKB">
        <authorList>
            <consortium name="WormBaseParasite"/>
        </authorList>
    </citation>
    <scope>IDENTIFICATION</scope>
</reference>
<dbReference type="OrthoDB" id="2150121at2759"/>
<dbReference type="Proteomes" id="UP000272942">
    <property type="component" value="Unassembled WGS sequence"/>
</dbReference>
<evidence type="ECO:0000313" key="4">
    <source>
        <dbReference type="EMBL" id="VDP77332.1"/>
    </source>
</evidence>
<dbReference type="AlphaFoldDB" id="A0A183AGI5"/>
<name>A0A183AGI5_9TREM</name>
<feature type="region of interest" description="Disordered" evidence="3">
    <location>
        <begin position="222"/>
        <end position="351"/>
    </location>
</feature>
<comment type="similarity">
    <text evidence="1">Belongs to the FAM161 family.</text>
</comment>
<feature type="region of interest" description="Disordered" evidence="3">
    <location>
        <begin position="58"/>
        <end position="83"/>
    </location>
</feature>
<evidence type="ECO:0000313" key="5">
    <source>
        <dbReference type="Proteomes" id="UP000272942"/>
    </source>
</evidence>
<accession>A0A183AGI5</accession>
<dbReference type="PANTHER" id="PTHR21501">
    <property type="entry name" value="PROTEIN FAM-161"/>
    <property type="match status" value="1"/>
</dbReference>
<feature type="compositionally biased region" description="Basic and acidic residues" evidence="3">
    <location>
        <begin position="230"/>
        <end position="248"/>
    </location>
</feature>
<reference evidence="4 5" key="2">
    <citation type="submission" date="2018-11" db="EMBL/GenBank/DDBJ databases">
        <authorList>
            <consortium name="Pathogen Informatics"/>
        </authorList>
    </citation>
    <scope>NUCLEOTIDE SEQUENCE [LARGE SCALE GENOMIC DNA]</scope>
    <source>
        <strain evidence="4 5">Egypt</strain>
    </source>
</reference>
<feature type="compositionally biased region" description="Basic and acidic residues" evidence="3">
    <location>
        <begin position="271"/>
        <end position="286"/>
    </location>
</feature>
<dbReference type="InterPro" id="IPR051655">
    <property type="entry name" value="FAM161"/>
</dbReference>
<evidence type="ECO:0000313" key="6">
    <source>
        <dbReference type="WBParaSite" id="ECPE_0000608301-mRNA-1"/>
    </source>
</evidence>
<dbReference type="WBParaSite" id="ECPE_0000608301-mRNA-1">
    <property type="protein sequence ID" value="ECPE_0000608301-mRNA-1"/>
    <property type="gene ID" value="ECPE_0000608301"/>
</dbReference>
<proteinExistence type="inferred from homology"/>
<evidence type="ECO:0000256" key="1">
    <source>
        <dbReference type="ARBA" id="ARBA00006663"/>
    </source>
</evidence>
<evidence type="ECO:0000256" key="3">
    <source>
        <dbReference type="SAM" id="MobiDB-lite"/>
    </source>
</evidence>
<evidence type="ECO:0000256" key="2">
    <source>
        <dbReference type="ARBA" id="ARBA00023054"/>
    </source>
</evidence>
<sequence length="435" mass="50832">MSFDSDTQVFVCFLSTDVQPLDLSKLHDDQPDKELETTESSTWRHHITIPQPFKMCEREQQRKQTGTQPRSRQNLRAEDANKEKELTEIQQRANQFRAKPIPAHVYLPLFEELMERQAERREAVRAHSKEVLKATEKPFRFTIRERRKKERGEMVDEAEVRRRSISLMRQSVSAGRRKSSKDMFRDTFGLPDHLYENRMERLHEDQLLREVKRQLRAQRLLQSASLPAGMEERERRAAKRRADREARKKQLGLDPESDLQQRTARQFRARPAPDFKQLHWQADKSLRRLWRPPPEPTRPKPFNLHTSKRSKSASAPSTRSRSAASATDDLSLDGNKSMSPKNITPGPHNYRRFLAEMPSPAKANASMLRENYVRQSMERARLEAKKAEEMELAKRLKQSELSRLMRGSACYFGDQAVSPKQLITAVTENRKKELV</sequence>
<gene>
    <name evidence="4" type="ORF">ECPE_LOCUS6070</name>
</gene>